<feature type="region of interest" description="Disordered" evidence="1">
    <location>
        <begin position="1"/>
        <end position="21"/>
    </location>
</feature>
<evidence type="ECO:0000259" key="2">
    <source>
        <dbReference type="Pfam" id="PF00117"/>
    </source>
</evidence>
<gene>
    <name evidence="3" type="ORF">METZ01_LOCUS25924</name>
</gene>
<dbReference type="SUPFAM" id="SSF52317">
    <property type="entry name" value="Class I glutamine amidotransferase-like"/>
    <property type="match status" value="1"/>
</dbReference>
<feature type="compositionally biased region" description="Polar residues" evidence="1">
    <location>
        <begin position="1"/>
        <end position="12"/>
    </location>
</feature>
<feature type="domain" description="Glutamine amidotransferase" evidence="2">
    <location>
        <begin position="76"/>
        <end position="206"/>
    </location>
</feature>
<dbReference type="GO" id="GO:0005829">
    <property type="term" value="C:cytosol"/>
    <property type="evidence" value="ECO:0007669"/>
    <property type="project" value="TreeGrafter"/>
</dbReference>
<dbReference type="EMBL" id="UINC01001166">
    <property type="protein sequence ID" value="SUZ73070.1"/>
    <property type="molecule type" value="Genomic_DNA"/>
</dbReference>
<dbReference type="InterPro" id="IPR029062">
    <property type="entry name" value="Class_I_gatase-like"/>
</dbReference>
<dbReference type="PROSITE" id="PS51273">
    <property type="entry name" value="GATASE_TYPE_1"/>
    <property type="match status" value="1"/>
</dbReference>
<dbReference type="Gene3D" id="3.40.50.880">
    <property type="match status" value="1"/>
</dbReference>
<protein>
    <recommendedName>
        <fullName evidence="2">Glutamine amidotransferase domain-containing protein</fullName>
    </recommendedName>
</protein>
<reference evidence="3" key="1">
    <citation type="submission" date="2018-05" db="EMBL/GenBank/DDBJ databases">
        <authorList>
            <person name="Lanie J.A."/>
            <person name="Ng W.-L."/>
            <person name="Kazmierczak K.M."/>
            <person name="Andrzejewski T.M."/>
            <person name="Davidsen T.M."/>
            <person name="Wayne K.J."/>
            <person name="Tettelin H."/>
            <person name="Glass J.I."/>
            <person name="Rusch D."/>
            <person name="Podicherti R."/>
            <person name="Tsui H.-C.T."/>
            <person name="Winkler M.E."/>
        </authorList>
    </citation>
    <scope>NUCLEOTIDE SEQUENCE</scope>
</reference>
<dbReference type="InterPro" id="IPR017926">
    <property type="entry name" value="GATASE"/>
</dbReference>
<name>A0A381Q1V3_9ZZZZ</name>
<organism evidence="3">
    <name type="scientific">marine metagenome</name>
    <dbReference type="NCBI Taxonomy" id="408172"/>
    <lineage>
        <taxon>unclassified sequences</taxon>
        <taxon>metagenomes</taxon>
        <taxon>ecological metagenomes</taxon>
    </lineage>
</organism>
<feature type="non-terminal residue" evidence="3">
    <location>
        <position position="1"/>
    </location>
</feature>
<dbReference type="InterPro" id="IPR044992">
    <property type="entry name" value="ChyE-like"/>
</dbReference>
<proteinExistence type="predicted"/>
<dbReference type="PANTHER" id="PTHR42695:SF5">
    <property type="entry name" value="GLUTAMINE AMIDOTRANSFERASE YLR126C-RELATED"/>
    <property type="match status" value="1"/>
</dbReference>
<evidence type="ECO:0000256" key="1">
    <source>
        <dbReference type="SAM" id="MobiDB-lite"/>
    </source>
</evidence>
<dbReference type="AlphaFoldDB" id="A0A381Q1V3"/>
<accession>A0A381Q1V3</accession>
<dbReference type="PANTHER" id="PTHR42695">
    <property type="entry name" value="GLUTAMINE AMIDOTRANSFERASE YLR126C-RELATED"/>
    <property type="match status" value="1"/>
</dbReference>
<sequence>VAGHPGQTTNGWTERDSRPDHCRSYSPEVRALVIEHGLDGGAEGVGDRLNTRGFTLESFQVLDGMDDSHSNRPFPDTVDYDLVVIMGSVHSVYDMATIGSWIGREITMVAETVAADRPVLGICFGGQVLSAALGGTVEAAQDPEIGWHTVQSEHPDDLSEGPWFQWHYDRFSLPEGSVELARNEHGVQAFRSGRSVGTQFHPEVTPDLVARWLSQLGDEVDRKGVDAVELLAETTRQHPEARRRADQLVDWFVDEVAFR</sequence>
<evidence type="ECO:0000313" key="3">
    <source>
        <dbReference type="EMBL" id="SUZ73070.1"/>
    </source>
</evidence>
<dbReference type="CDD" id="cd01741">
    <property type="entry name" value="GATase1_1"/>
    <property type="match status" value="1"/>
</dbReference>
<dbReference type="Pfam" id="PF00117">
    <property type="entry name" value="GATase"/>
    <property type="match status" value="1"/>
</dbReference>